<dbReference type="HOGENOM" id="CLU_041297_0_0_1"/>
<feature type="region of interest" description="Disordered" evidence="1">
    <location>
        <begin position="218"/>
        <end position="243"/>
    </location>
</feature>
<organism evidence="2 3">
    <name type="scientific">Meyerozyma guilliermondii (strain ATCC 6260 / CBS 566 / DSM 6381 / JCM 1539 / NBRC 10279 / NRRL Y-324)</name>
    <name type="common">Yeast</name>
    <name type="synonym">Candida guilliermondii</name>
    <dbReference type="NCBI Taxonomy" id="294746"/>
    <lineage>
        <taxon>Eukaryota</taxon>
        <taxon>Fungi</taxon>
        <taxon>Dikarya</taxon>
        <taxon>Ascomycota</taxon>
        <taxon>Saccharomycotina</taxon>
        <taxon>Pichiomycetes</taxon>
        <taxon>Debaryomycetaceae</taxon>
        <taxon>Meyerozyma</taxon>
    </lineage>
</organism>
<dbReference type="EMBL" id="CH408158">
    <property type="protein sequence ID" value="EDK39704.2"/>
    <property type="molecule type" value="Genomic_DNA"/>
</dbReference>
<dbReference type="GeneID" id="5125938"/>
<proteinExistence type="predicted"/>
<dbReference type="RefSeq" id="XP_001484421.2">
    <property type="nucleotide sequence ID" value="XM_001484371.1"/>
</dbReference>
<accession>A5DKK1</accession>
<feature type="compositionally biased region" description="Basic and acidic residues" evidence="1">
    <location>
        <begin position="230"/>
        <end position="243"/>
    </location>
</feature>
<dbReference type="OrthoDB" id="4074633at2759"/>
<name>A5DKK1_PICGU</name>
<dbReference type="AlphaFoldDB" id="A5DKK1"/>
<dbReference type="Proteomes" id="UP000001997">
    <property type="component" value="Unassembled WGS sequence"/>
</dbReference>
<reference evidence="2 3" key="1">
    <citation type="journal article" date="2009" name="Nature">
        <title>Evolution of pathogenicity and sexual reproduction in eight Candida genomes.</title>
        <authorList>
            <person name="Butler G."/>
            <person name="Rasmussen M.D."/>
            <person name="Lin M.F."/>
            <person name="Santos M.A."/>
            <person name="Sakthikumar S."/>
            <person name="Munro C.A."/>
            <person name="Rheinbay E."/>
            <person name="Grabherr M."/>
            <person name="Forche A."/>
            <person name="Reedy J.L."/>
            <person name="Agrafioti I."/>
            <person name="Arnaud M.B."/>
            <person name="Bates S."/>
            <person name="Brown A.J."/>
            <person name="Brunke S."/>
            <person name="Costanzo M.C."/>
            <person name="Fitzpatrick D.A."/>
            <person name="de Groot P.W."/>
            <person name="Harris D."/>
            <person name="Hoyer L.L."/>
            <person name="Hube B."/>
            <person name="Klis F.M."/>
            <person name="Kodira C."/>
            <person name="Lennard N."/>
            <person name="Logue M.E."/>
            <person name="Martin R."/>
            <person name="Neiman A.M."/>
            <person name="Nikolaou E."/>
            <person name="Quail M.A."/>
            <person name="Quinn J."/>
            <person name="Santos M.C."/>
            <person name="Schmitzberger F.F."/>
            <person name="Sherlock G."/>
            <person name="Shah P."/>
            <person name="Silverstein K.A."/>
            <person name="Skrzypek M.S."/>
            <person name="Soll D."/>
            <person name="Staggs R."/>
            <person name="Stansfield I."/>
            <person name="Stumpf M.P."/>
            <person name="Sudbery P.E."/>
            <person name="Srikantha T."/>
            <person name="Zeng Q."/>
            <person name="Berman J."/>
            <person name="Berriman M."/>
            <person name="Heitman J."/>
            <person name="Gow N.A."/>
            <person name="Lorenz M.C."/>
            <person name="Birren B.W."/>
            <person name="Kellis M."/>
            <person name="Cuomo C.A."/>
        </authorList>
    </citation>
    <scope>NUCLEOTIDE SEQUENCE [LARGE SCALE GENOMIC DNA]</scope>
    <source>
        <strain evidence="3">ATCC 6260 / CBS 566 / DSM 6381 / JCM 1539 / NBRC 10279 / NRRL Y-324</strain>
    </source>
</reference>
<keyword evidence="3" id="KW-1185">Reference proteome</keyword>
<dbReference type="eggNOG" id="ENOG502RPTY">
    <property type="taxonomic scope" value="Eukaryota"/>
</dbReference>
<dbReference type="KEGG" id="pgu:PGUG_03802"/>
<evidence type="ECO:0000313" key="2">
    <source>
        <dbReference type="EMBL" id="EDK39704.2"/>
    </source>
</evidence>
<dbReference type="InParanoid" id="A5DKK1"/>
<protein>
    <submittedName>
        <fullName evidence="2">Uncharacterized protein</fullName>
    </submittedName>
</protein>
<dbReference type="OMA" id="MKNIAMD"/>
<gene>
    <name evidence="2" type="ORF">PGUG_03802</name>
</gene>
<evidence type="ECO:0000256" key="1">
    <source>
        <dbReference type="SAM" id="MobiDB-lite"/>
    </source>
</evidence>
<dbReference type="VEuPathDB" id="FungiDB:PGUG_03802"/>
<sequence>MVTSAVFFCFGGWVSILGELIAESIAHIPLKLSRLILNFAASRIYRGSIFIYFLSSTHSWMALLGSRHRHATVSLYRSILRGASRLKKTSLPEFISNGEIEHELQKMKIDPKLYLQYLSSEVKYTAQDEFRARERKASASSLRNKIESASVISEQLKSVNQSNGDKKAWKTFLELLIAHRKKAFREQEWRVENIERRDELRAADPAFTSRWMRKRRARESARISARKAREKKENSNKPKLSKDDRYSSHLLRRYLKTLQLRKDIPLPHLLPYTPIDHQYTTNTPSASIIIPGSTKKSAITAAYDSEYIESIVIPGLEYDINQHHYLEDLRKIVEERGPFKVKINYTGAGLMSMPYIRMPYRRSTAMKNIAMDIKKSMLASRINSIWKIADSKLPTSEVKLKDGSYAVKGCNGFGEEERMFPRDYYFNLAIWEDFYEHSLAEKIRKQTKNDSEHEQEQRPEDKILWTTFIEDTNVALREEVNSFFQKYRYLKSKSSPLLRIQQVLQKKQLKHYDSQVQNFAAIIESLNRDRVFKHSELVNSREVKTAYKDYNGQDGVPHIERVGMGMQLADYLQEKGYRFFKWGMKFDKRFKF</sequence>
<evidence type="ECO:0000313" key="3">
    <source>
        <dbReference type="Proteomes" id="UP000001997"/>
    </source>
</evidence>